<dbReference type="AlphaFoldDB" id="A0A1H6RHS8"/>
<name>A0A1H6RHS8_9GAMM</name>
<dbReference type="Pfam" id="PF14255">
    <property type="entry name" value="Zn_ribbon_21"/>
    <property type="match status" value="1"/>
</dbReference>
<protein>
    <submittedName>
        <fullName evidence="1">Cysteine-rich CPXCG</fullName>
    </submittedName>
</protein>
<accession>A0A1H6RHS8</accession>
<reference evidence="2" key="1">
    <citation type="submission" date="2016-10" db="EMBL/GenBank/DDBJ databases">
        <authorList>
            <person name="Varghese N."/>
            <person name="Submissions S."/>
        </authorList>
    </citation>
    <scope>NUCLEOTIDE SEQUENCE [LARGE SCALE GENOMIC DNA]</scope>
    <source>
        <strain evidence="2">DSM 7165</strain>
    </source>
</reference>
<sequence length="66" mass="7660">MLEALLETRFAPCPYCGHEQEWAFDTSAGAQVFHEECDLCYALVEVHFYVDMQGSLAHFELKREMD</sequence>
<proteinExistence type="predicted"/>
<evidence type="ECO:0000313" key="2">
    <source>
        <dbReference type="Proteomes" id="UP000242999"/>
    </source>
</evidence>
<dbReference type="STRING" id="64971.SAMN05421831_103162"/>
<evidence type="ECO:0000313" key="1">
    <source>
        <dbReference type="EMBL" id="SEI52077.1"/>
    </source>
</evidence>
<dbReference type="RefSeq" id="WP_093308816.1">
    <property type="nucleotide sequence ID" value="NZ_FNYH01000003.1"/>
</dbReference>
<dbReference type="Proteomes" id="UP000242999">
    <property type="component" value="Unassembled WGS sequence"/>
</dbReference>
<gene>
    <name evidence="1" type="ORF">SAMN05421831_103162</name>
</gene>
<keyword evidence="2" id="KW-1185">Reference proteome</keyword>
<dbReference type="InterPro" id="IPR025990">
    <property type="entry name" value="zinc_ribbon_bacterial"/>
</dbReference>
<dbReference type="OrthoDB" id="9814566at2"/>
<organism evidence="1 2">
    <name type="scientific">Allopseudospirillum japonicum</name>
    <dbReference type="NCBI Taxonomy" id="64971"/>
    <lineage>
        <taxon>Bacteria</taxon>
        <taxon>Pseudomonadati</taxon>
        <taxon>Pseudomonadota</taxon>
        <taxon>Gammaproteobacteria</taxon>
        <taxon>Oceanospirillales</taxon>
        <taxon>Oceanospirillaceae</taxon>
        <taxon>Allopseudospirillum</taxon>
    </lineage>
</organism>
<dbReference type="EMBL" id="FNYH01000003">
    <property type="protein sequence ID" value="SEI52077.1"/>
    <property type="molecule type" value="Genomic_DNA"/>
</dbReference>